<organism evidence="2 3">
    <name type="scientific">Vitis vinifera</name>
    <name type="common">Grape</name>
    <dbReference type="NCBI Taxonomy" id="29760"/>
    <lineage>
        <taxon>Eukaryota</taxon>
        <taxon>Viridiplantae</taxon>
        <taxon>Streptophyta</taxon>
        <taxon>Embryophyta</taxon>
        <taxon>Tracheophyta</taxon>
        <taxon>Spermatophyta</taxon>
        <taxon>Magnoliopsida</taxon>
        <taxon>eudicotyledons</taxon>
        <taxon>Gunneridae</taxon>
        <taxon>Pentapetalae</taxon>
        <taxon>rosids</taxon>
        <taxon>Vitales</taxon>
        <taxon>Vitaceae</taxon>
        <taxon>Viteae</taxon>
        <taxon>Vitis</taxon>
    </lineage>
</organism>
<proteinExistence type="predicted"/>
<evidence type="ECO:0000313" key="3">
    <source>
        <dbReference type="Proteomes" id="UP000288805"/>
    </source>
</evidence>
<evidence type="ECO:0000313" key="2">
    <source>
        <dbReference type="EMBL" id="RVW66456.1"/>
    </source>
</evidence>
<dbReference type="AlphaFoldDB" id="A0A438G2M9"/>
<evidence type="ECO:0000256" key="1">
    <source>
        <dbReference type="SAM" id="MobiDB-lite"/>
    </source>
</evidence>
<dbReference type="Proteomes" id="UP000288805">
    <property type="component" value="Unassembled WGS sequence"/>
</dbReference>
<feature type="region of interest" description="Disordered" evidence="1">
    <location>
        <begin position="109"/>
        <end position="136"/>
    </location>
</feature>
<gene>
    <name evidence="2" type="ORF">CK203_065183</name>
</gene>
<name>A0A438G2M9_VITVI</name>
<accession>A0A438G2M9</accession>
<comment type="caution">
    <text evidence="2">The sequence shown here is derived from an EMBL/GenBank/DDBJ whole genome shotgun (WGS) entry which is preliminary data.</text>
</comment>
<dbReference type="EMBL" id="QGNW01000653">
    <property type="protein sequence ID" value="RVW66456.1"/>
    <property type="molecule type" value="Genomic_DNA"/>
</dbReference>
<protein>
    <submittedName>
        <fullName evidence="2">Uncharacterized protein</fullName>
    </submittedName>
</protein>
<reference evidence="2 3" key="1">
    <citation type="journal article" date="2018" name="PLoS Genet.">
        <title>Population sequencing reveals clonal diversity and ancestral inbreeding in the grapevine cultivar Chardonnay.</title>
        <authorList>
            <person name="Roach M.J."/>
            <person name="Johnson D.L."/>
            <person name="Bohlmann J."/>
            <person name="van Vuuren H.J."/>
            <person name="Jones S.J."/>
            <person name="Pretorius I.S."/>
            <person name="Schmidt S.A."/>
            <person name="Borneman A.R."/>
        </authorList>
    </citation>
    <scope>NUCLEOTIDE SEQUENCE [LARGE SCALE GENOMIC DNA]</scope>
    <source>
        <strain evidence="3">cv. Chardonnay</strain>
        <tissue evidence="2">Leaf</tissue>
    </source>
</reference>
<sequence>MPAVREMFGDQENVIGQFKPNNNAPYSNTYNLNWRNHPNFSWKPRAPQYTQPSQAPPQASSLEQAMMNLNKAMGYFVVDQKSINDQFMQINNLQYQISRLTNLNTVQEKGKFPSQPHQNPKAIHEVEAQEGESSQMREVKVVITLRSGKEVDLPTPKPEQ</sequence>